<feature type="signal peptide" evidence="1">
    <location>
        <begin position="1"/>
        <end position="22"/>
    </location>
</feature>
<evidence type="ECO:0008006" key="4">
    <source>
        <dbReference type="Google" id="ProtNLM"/>
    </source>
</evidence>
<accession>A0A3B7MIF1</accession>
<sequence length="148" mass="17105">MHFTKHLLLLFLLILTVTMATSQQKVAVYAIGKPGIEEYERFAFWTKDGKRERIDYAYGKEGKEVKIQYIRKDLFKGDSCFVVRFVNNYQLYVIPQGLTLKVIDGTGKYEKLFSWEYEGPVNGIGTFCTVCAEDEMDAMKIIKASYLK</sequence>
<feature type="chain" id="PRO_5017608930" description="DUF4468 domain-containing protein" evidence="1">
    <location>
        <begin position="23"/>
        <end position="148"/>
    </location>
</feature>
<dbReference type="KEGG" id="pseg:D3H65_03455"/>
<gene>
    <name evidence="2" type="ORF">D3H65_03455</name>
</gene>
<protein>
    <recommendedName>
        <fullName evidence="4">DUF4468 domain-containing protein</fullName>
    </recommendedName>
</protein>
<dbReference type="Proteomes" id="UP000263900">
    <property type="component" value="Chromosome"/>
</dbReference>
<dbReference type="OrthoDB" id="958471at2"/>
<evidence type="ECO:0000313" key="2">
    <source>
        <dbReference type="EMBL" id="AXY73083.1"/>
    </source>
</evidence>
<proteinExistence type="predicted"/>
<name>A0A3B7MIF1_9BACT</name>
<evidence type="ECO:0000256" key="1">
    <source>
        <dbReference type="SAM" id="SignalP"/>
    </source>
</evidence>
<organism evidence="2 3">
    <name type="scientific">Paraflavitalea soli</name>
    <dbReference type="NCBI Taxonomy" id="2315862"/>
    <lineage>
        <taxon>Bacteria</taxon>
        <taxon>Pseudomonadati</taxon>
        <taxon>Bacteroidota</taxon>
        <taxon>Chitinophagia</taxon>
        <taxon>Chitinophagales</taxon>
        <taxon>Chitinophagaceae</taxon>
        <taxon>Paraflavitalea</taxon>
    </lineage>
</organism>
<dbReference type="EMBL" id="CP032157">
    <property type="protein sequence ID" value="AXY73083.1"/>
    <property type="molecule type" value="Genomic_DNA"/>
</dbReference>
<dbReference type="AlphaFoldDB" id="A0A3B7MIF1"/>
<keyword evidence="1" id="KW-0732">Signal</keyword>
<dbReference type="RefSeq" id="WP_119048921.1">
    <property type="nucleotide sequence ID" value="NZ_CP032157.1"/>
</dbReference>
<evidence type="ECO:0000313" key="3">
    <source>
        <dbReference type="Proteomes" id="UP000263900"/>
    </source>
</evidence>
<reference evidence="2 3" key="1">
    <citation type="submission" date="2018-09" db="EMBL/GenBank/DDBJ databases">
        <title>Genome sequencing of strain 6GH32-13.</title>
        <authorList>
            <person name="Weon H.-Y."/>
            <person name="Heo J."/>
            <person name="Kwon S.-W."/>
        </authorList>
    </citation>
    <scope>NUCLEOTIDE SEQUENCE [LARGE SCALE GENOMIC DNA]</scope>
    <source>
        <strain evidence="2 3">5GH32-13</strain>
    </source>
</reference>
<keyword evidence="3" id="KW-1185">Reference proteome</keyword>